<sequence length="213" mass="24525">MSSDDEKNTGLKKNYLQIKLCDMENLLTVVINLRMNNLKNCHKIEDEINKMAEEQISLIRNQQKTLLGMLYEKGDMKNKLLAEQEEDLQYCIEACKEAIQYTECLDINSLEKDEKINRFIDKINFVPLIPIDRKTIVFDSDWEVLKNVVTKIGKFDEDVDNNVGALLPPPITVLENVIDDKNDEVLAYTSPLSFMIGSIDNDKSSEDNIVTRF</sequence>
<keyword evidence="1" id="KW-1185">Reference proteome</keyword>
<accession>A0A0K0G0Q5</accession>
<dbReference type="WBParaSite" id="SVE_1829100.1">
    <property type="protein sequence ID" value="SVE_1829100.1"/>
    <property type="gene ID" value="SVE_1829100"/>
</dbReference>
<protein>
    <submittedName>
        <fullName evidence="2">Mediator complex subunit 4</fullName>
    </submittedName>
</protein>
<reference evidence="2" key="2">
    <citation type="submission" date="2015-08" db="UniProtKB">
        <authorList>
            <consortium name="WormBaseParasite"/>
        </authorList>
    </citation>
    <scope>IDENTIFICATION</scope>
</reference>
<organism evidence="1 2">
    <name type="scientific">Strongyloides venezuelensis</name>
    <name type="common">Threadworm</name>
    <dbReference type="NCBI Taxonomy" id="75913"/>
    <lineage>
        <taxon>Eukaryota</taxon>
        <taxon>Metazoa</taxon>
        <taxon>Ecdysozoa</taxon>
        <taxon>Nematoda</taxon>
        <taxon>Chromadorea</taxon>
        <taxon>Rhabditida</taxon>
        <taxon>Tylenchina</taxon>
        <taxon>Panagrolaimomorpha</taxon>
        <taxon>Strongyloidoidea</taxon>
        <taxon>Strongyloididae</taxon>
        <taxon>Strongyloides</taxon>
    </lineage>
</organism>
<name>A0A0K0G0Q5_STRVS</name>
<evidence type="ECO:0000313" key="2">
    <source>
        <dbReference type="WBParaSite" id="SVE_1829100.1"/>
    </source>
</evidence>
<dbReference type="AlphaFoldDB" id="A0A0K0G0Q5"/>
<proteinExistence type="predicted"/>
<reference evidence="1" key="1">
    <citation type="submission" date="2014-07" db="EMBL/GenBank/DDBJ databases">
        <authorList>
            <person name="Martin A.A"/>
            <person name="De Silva N."/>
        </authorList>
    </citation>
    <scope>NUCLEOTIDE SEQUENCE</scope>
</reference>
<dbReference type="Proteomes" id="UP000035680">
    <property type="component" value="Unassembled WGS sequence"/>
</dbReference>
<evidence type="ECO:0000313" key="1">
    <source>
        <dbReference type="Proteomes" id="UP000035680"/>
    </source>
</evidence>